<keyword evidence="2" id="KW-1185">Reference proteome</keyword>
<comment type="caution">
    <text evidence="1">The sequence shown here is derived from an EMBL/GenBank/DDBJ whole genome shotgun (WGS) entry which is preliminary data.</text>
</comment>
<organism evidence="1 2">
    <name type="scientific">Pleurodeles waltl</name>
    <name type="common">Iberian ribbed newt</name>
    <dbReference type="NCBI Taxonomy" id="8319"/>
    <lineage>
        <taxon>Eukaryota</taxon>
        <taxon>Metazoa</taxon>
        <taxon>Chordata</taxon>
        <taxon>Craniata</taxon>
        <taxon>Vertebrata</taxon>
        <taxon>Euteleostomi</taxon>
        <taxon>Amphibia</taxon>
        <taxon>Batrachia</taxon>
        <taxon>Caudata</taxon>
        <taxon>Salamandroidea</taxon>
        <taxon>Salamandridae</taxon>
        <taxon>Pleurodelinae</taxon>
        <taxon>Pleurodeles</taxon>
    </lineage>
</organism>
<name>A0AAV7QNV7_PLEWA</name>
<dbReference type="SUPFAM" id="SSF56219">
    <property type="entry name" value="DNase I-like"/>
    <property type="match status" value="1"/>
</dbReference>
<sequence>MLTPRRLQGQFLAAGFTSHSRGILIWASRTSDISLREVAADPGAWYVVAHCSGSVLSFLLMDIYGPNYDDPQFYSDLAVRADSWGGLPQLWCGDFNCTLNPTLDRSVVRPIDQKLRRMRY</sequence>
<dbReference type="Proteomes" id="UP001066276">
    <property type="component" value="Chromosome 6"/>
</dbReference>
<evidence type="ECO:0000313" key="1">
    <source>
        <dbReference type="EMBL" id="KAJ1142227.1"/>
    </source>
</evidence>
<evidence type="ECO:0008006" key="3">
    <source>
        <dbReference type="Google" id="ProtNLM"/>
    </source>
</evidence>
<accession>A0AAV7QNV7</accession>
<evidence type="ECO:0000313" key="2">
    <source>
        <dbReference type="Proteomes" id="UP001066276"/>
    </source>
</evidence>
<dbReference type="AlphaFoldDB" id="A0AAV7QNV7"/>
<reference evidence="1" key="1">
    <citation type="journal article" date="2022" name="bioRxiv">
        <title>Sequencing and chromosome-scale assembly of the giantPleurodeles waltlgenome.</title>
        <authorList>
            <person name="Brown T."/>
            <person name="Elewa A."/>
            <person name="Iarovenko S."/>
            <person name="Subramanian E."/>
            <person name="Araus A.J."/>
            <person name="Petzold A."/>
            <person name="Susuki M."/>
            <person name="Suzuki K.-i.T."/>
            <person name="Hayashi T."/>
            <person name="Toyoda A."/>
            <person name="Oliveira C."/>
            <person name="Osipova E."/>
            <person name="Leigh N.D."/>
            <person name="Simon A."/>
            <person name="Yun M.H."/>
        </authorList>
    </citation>
    <scope>NUCLEOTIDE SEQUENCE</scope>
    <source>
        <strain evidence="1">20211129_DDA</strain>
        <tissue evidence="1">Liver</tissue>
    </source>
</reference>
<dbReference type="InterPro" id="IPR036691">
    <property type="entry name" value="Endo/exonu/phosph_ase_sf"/>
</dbReference>
<dbReference type="Gene3D" id="3.60.10.10">
    <property type="entry name" value="Endonuclease/exonuclease/phosphatase"/>
    <property type="match status" value="1"/>
</dbReference>
<proteinExistence type="predicted"/>
<gene>
    <name evidence="1" type="ORF">NDU88_008554</name>
</gene>
<protein>
    <recommendedName>
        <fullName evidence="3">Pol-like protein</fullName>
    </recommendedName>
</protein>
<dbReference type="EMBL" id="JANPWB010000010">
    <property type="protein sequence ID" value="KAJ1142227.1"/>
    <property type="molecule type" value="Genomic_DNA"/>
</dbReference>